<keyword evidence="1" id="KW-0560">Oxidoreductase</keyword>
<dbReference type="InterPro" id="IPR006076">
    <property type="entry name" value="FAD-dep_OxRdtase"/>
</dbReference>
<evidence type="ECO:0000313" key="3">
    <source>
        <dbReference type="EMBL" id="MWB79604.1"/>
    </source>
</evidence>
<evidence type="ECO:0000256" key="1">
    <source>
        <dbReference type="ARBA" id="ARBA00023002"/>
    </source>
</evidence>
<protein>
    <submittedName>
        <fullName evidence="3">FAD-dependent oxidoreductase</fullName>
    </submittedName>
</protein>
<evidence type="ECO:0000259" key="2">
    <source>
        <dbReference type="Pfam" id="PF01266"/>
    </source>
</evidence>
<dbReference type="Pfam" id="PF01266">
    <property type="entry name" value="DAO"/>
    <property type="match status" value="1"/>
</dbReference>
<dbReference type="RefSeq" id="WP_160383726.1">
    <property type="nucleotide sequence ID" value="NZ_WNXQ01000012.1"/>
</dbReference>
<comment type="caution">
    <text evidence="3">The sequence shown here is derived from an EMBL/GenBank/DDBJ whole genome shotgun (WGS) entry which is preliminary data.</text>
</comment>
<accession>A0A844W9L5</accession>
<evidence type="ECO:0000313" key="4">
    <source>
        <dbReference type="Proteomes" id="UP000443843"/>
    </source>
</evidence>
<keyword evidence="4" id="KW-1185">Reference proteome</keyword>
<feature type="domain" description="FAD dependent oxidoreductase" evidence="2">
    <location>
        <begin position="2"/>
        <end position="335"/>
    </location>
</feature>
<proteinExistence type="predicted"/>
<dbReference type="PANTHER" id="PTHR13847:SF289">
    <property type="entry name" value="GLYCINE OXIDASE"/>
    <property type="match status" value="1"/>
</dbReference>
<dbReference type="Proteomes" id="UP000443843">
    <property type="component" value="Unassembled WGS sequence"/>
</dbReference>
<dbReference type="Gene3D" id="3.50.50.60">
    <property type="entry name" value="FAD/NAD(P)-binding domain"/>
    <property type="match status" value="1"/>
</dbReference>
<dbReference type="GO" id="GO:0016491">
    <property type="term" value="F:oxidoreductase activity"/>
    <property type="evidence" value="ECO:0007669"/>
    <property type="project" value="UniProtKB-KW"/>
</dbReference>
<dbReference type="AlphaFoldDB" id="A0A844W9L5"/>
<name>A0A844W9L5_9RHOB</name>
<dbReference type="PANTHER" id="PTHR13847">
    <property type="entry name" value="SARCOSINE DEHYDROGENASE-RELATED"/>
    <property type="match status" value="1"/>
</dbReference>
<dbReference type="Gene3D" id="3.30.9.10">
    <property type="entry name" value="D-Amino Acid Oxidase, subunit A, domain 2"/>
    <property type="match status" value="1"/>
</dbReference>
<reference evidence="3 4" key="1">
    <citation type="submission" date="2019-11" db="EMBL/GenBank/DDBJ databases">
        <title>Pseudooceanicola pacifica sp. nov., isolated from deep-sea sediment of the Pacific Ocean.</title>
        <authorList>
            <person name="Lyu L."/>
        </authorList>
    </citation>
    <scope>NUCLEOTIDE SEQUENCE [LARGE SCALE GENOMIC DNA]</scope>
    <source>
        <strain evidence="3 4">216_PA32_1</strain>
    </source>
</reference>
<sequence>MRVAIVGSGIVGAWIAFELSARHRITIVDAAPQAGAGASGRSFGWINHIHCDPEGESAEFDRRLAARDRFDRMNDRLGGALFAAGSGSLVWGVTDGATEAMANPHLARGAPSRLIGRDEIERIAPHVAGPPALALHSPRDVALSAGFAAGLMAQAAAENGARMLMGHTVLGVEVAQGRATGLRLAETVIAADVVVLAAGTNIPRLLPDPGALRIGSSPAGLVRLAATGPAPAVILDTPKVEIRPAGPGYWLSAVDLDGSGPQMSLDDIAARVRADAIALMPGLRDLRVTATAAAARPMPQGGLIAGPVPGVEGLFAAVSHPGVINAPFLSDRIAALLDS</sequence>
<dbReference type="InterPro" id="IPR036188">
    <property type="entry name" value="FAD/NAD-bd_sf"/>
</dbReference>
<dbReference type="EMBL" id="WNXQ01000012">
    <property type="protein sequence ID" value="MWB79604.1"/>
    <property type="molecule type" value="Genomic_DNA"/>
</dbReference>
<gene>
    <name evidence="3" type="ORF">GLS40_16340</name>
</gene>
<organism evidence="3 4">
    <name type="scientific">Pseudooceanicola pacificus</name>
    <dbReference type="NCBI Taxonomy" id="2676438"/>
    <lineage>
        <taxon>Bacteria</taxon>
        <taxon>Pseudomonadati</taxon>
        <taxon>Pseudomonadota</taxon>
        <taxon>Alphaproteobacteria</taxon>
        <taxon>Rhodobacterales</taxon>
        <taxon>Paracoccaceae</taxon>
        <taxon>Pseudooceanicola</taxon>
    </lineage>
</organism>
<dbReference type="SUPFAM" id="SSF51905">
    <property type="entry name" value="FAD/NAD(P)-binding domain"/>
    <property type="match status" value="1"/>
</dbReference>
<dbReference type="GO" id="GO:0005737">
    <property type="term" value="C:cytoplasm"/>
    <property type="evidence" value="ECO:0007669"/>
    <property type="project" value="TreeGrafter"/>
</dbReference>